<dbReference type="EMBL" id="FWFN01000002">
    <property type="protein sequence ID" value="SLN23226.1"/>
    <property type="molecule type" value="Genomic_DNA"/>
</dbReference>
<evidence type="ECO:0000313" key="1">
    <source>
        <dbReference type="EMBL" id="SLN23226.1"/>
    </source>
</evidence>
<dbReference type="SUPFAM" id="SSF52980">
    <property type="entry name" value="Restriction endonuclease-like"/>
    <property type="match status" value="1"/>
</dbReference>
<name>A0A1X6YJJ2_9RHOB</name>
<dbReference type="InterPro" id="IPR011335">
    <property type="entry name" value="Restrct_endonuc-II-like"/>
</dbReference>
<dbReference type="AlphaFoldDB" id="A0A1X6YJJ2"/>
<keyword evidence="2" id="KW-1185">Reference proteome</keyword>
<reference evidence="1 2" key="1">
    <citation type="submission" date="2017-03" db="EMBL/GenBank/DDBJ databases">
        <authorList>
            <person name="Afonso C.L."/>
            <person name="Miller P.J."/>
            <person name="Scott M.A."/>
            <person name="Spackman E."/>
            <person name="Goraichik I."/>
            <person name="Dimitrov K.M."/>
            <person name="Suarez D.L."/>
            <person name="Swayne D.E."/>
        </authorList>
    </citation>
    <scope>NUCLEOTIDE SEQUENCE [LARGE SCALE GENOMIC DNA]</scope>
    <source>
        <strain evidence="1 2">CECT 7751</strain>
    </source>
</reference>
<dbReference type="OrthoDB" id="8775529at2"/>
<proteinExistence type="predicted"/>
<protein>
    <submittedName>
        <fullName evidence="1">Uncharacterized protein</fullName>
    </submittedName>
</protein>
<sequence>MIKASLVSDLVSRLLSVKTQASMVSLLRNEERHPVTKALSADVKAHVSVLNKHLAENRPSEAIATAMAMIFLDPDHAISCMRRNGVLRASRYEYRGSLIGRIAKAVLGVRDVFAMSPDRIVYLESVEALSRIAGNALTLKNEIEATVRARRSVVLKTVFVKVNSLFYQGWFNDHEASSLDGRRYSSEEYAEAASFVLHIYASMFPVDGMSFAHVDTDAAGKNALVYERLLVAAIRLAKFREAEQLIDGLPYRADREGGEVTISSMDPDVERAVRLGFIQQRTQALIRQFHLQEADKPISIRTLIDTGFDRGSFDNLLEIKDHPIRRLVLLMPAIPVVFNAWFANDELFRDEIQMLMELDVDYFGTFDDLVFPITDRISSLDVLKVQRYFNFISCAYQRRLADIQDPVEREELTLTSTLLAISHDAMVEHMQLILGNEDKAREVIELLKMVPGDGHLDLQYRPFVDAGGYYVIAPHVVAVSNLVRNTIVANGLRSAAIGSKDLMVHSVTEALRSAGFEVESDLTVKVAGQSPELDIVARRDDALILLECKNAYHPVSVHETRNSWEHIRKARKQLDIRRDIFADPANQSKLFKRLGWKANSECVVHTGIVIANRVFHGASLNGHPIRQAHELINVLTSGRIVARKGPEEESLSFWLGSDFQTADLTDYLGNKSIASDQLAALDTRSWRYSIGSRDLIFSSYILDMFKLDKELRERHGPPVREARR</sequence>
<accession>A0A1X6YJJ2</accession>
<evidence type="ECO:0000313" key="2">
    <source>
        <dbReference type="Proteomes" id="UP000193963"/>
    </source>
</evidence>
<organism evidence="1 2">
    <name type="scientific">Pseudooceanicola marinus</name>
    <dbReference type="NCBI Taxonomy" id="396013"/>
    <lineage>
        <taxon>Bacteria</taxon>
        <taxon>Pseudomonadati</taxon>
        <taxon>Pseudomonadota</taxon>
        <taxon>Alphaproteobacteria</taxon>
        <taxon>Rhodobacterales</taxon>
        <taxon>Paracoccaceae</taxon>
        <taxon>Pseudooceanicola</taxon>
    </lineage>
</organism>
<gene>
    <name evidence="1" type="ORF">PSM7751_00748</name>
</gene>
<dbReference type="Proteomes" id="UP000193963">
    <property type="component" value="Unassembled WGS sequence"/>
</dbReference>
<dbReference type="RefSeq" id="WP_085886670.1">
    <property type="nucleotide sequence ID" value="NZ_FWFN01000002.1"/>
</dbReference>